<gene>
    <name evidence="1" type="ORF">E2C01_020659</name>
</gene>
<proteinExistence type="predicted"/>
<sequence length="78" mass="9366">MHIMCYNNFIIQCFPLFHHSLWKTVFSNILHILPHPDLYITSCPSIFCHQHQVFLVYLFNTIDYLVHCYYVPSFSSIL</sequence>
<reference evidence="1 2" key="1">
    <citation type="submission" date="2019-05" db="EMBL/GenBank/DDBJ databases">
        <title>Another draft genome of Portunus trituberculatus and its Hox gene families provides insights of decapod evolution.</title>
        <authorList>
            <person name="Jeong J.-H."/>
            <person name="Song I."/>
            <person name="Kim S."/>
            <person name="Choi T."/>
            <person name="Kim D."/>
            <person name="Ryu S."/>
            <person name="Kim W."/>
        </authorList>
    </citation>
    <scope>NUCLEOTIDE SEQUENCE [LARGE SCALE GENOMIC DNA]</scope>
    <source>
        <tissue evidence="1">Muscle</tissue>
    </source>
</reference>
<evidence type="ECO:0000313" key="2">
    <source>
        <dbReference type="Proteomes" id="UP000324222"/>
    </source>
</evidence>
<organism evidence="1 2">
    <name type="scientific">Portunus trituberculatus</name>
    <name type="common">Swimming crab</name>
    <name type="synonym">Neptunus trituberculatus</name>
    <dbReference type="NCBI Taxonomy" id="210409"/>
    <lineage>
        <taxon>Eukaryota</taxon>
        <taxon>Metazoa</taxon>
        <taxon>Ecdysozoa</taxon>
        <taxon>Arthropoda</taxon>
        <taxon>Crustacea</taxon>
        <taxon>Multicrustacea</taxon>
        <taxon>Malacostraca</taxon>
        <taxon>Eumalacostraca</taxon>
        <taxon>Eucarida</taxon>
        <taxon>Decapoda</taxon>
        <taxon>Pleocyemata</taxon>
        <taxon>Brachyura</taxon>
        <taxon>Eubrachyura</taxon>
        <taxon>Portunoidea</taxon>
        <taxon>Portunidae</taxon>
        <taxon>Portuninae</taxon>
        <taxon>Portunus</taxon>
    </lineage>
</organism>
<comment type="caution">
    <text evidence="1">The sequence shown here is derived from an EMBL/GenBank/DDBJ whole genome shotgun (WGS) entry which is preliminary data.</text>
</comment>
<protein>
    <submittedName>
        <fullName evidence="1">Uncharacterized protein</fullName>
    </submittedName>
</protein>
<dbReference type="EMBL" id="VSRR010001756">
    <property type="protein sequence ID" value="MPC27487.1"/>
    <property type="molecule type" value="Genomic_DNA"/>
</dbReference>
<name>A0A5B7E2C1_PORTR</name>
<dbReference type="AlphaFoldDB" id="A0A5B7E2C1"/>
<evidence type="ECO:0000313" key="1">
    <source>
        <dbReference type="EMBL" id="MPC27487.1"/>
    </source>
</evidence>
<dbReference type="Proteomes" id="UP000324222">
    <property type="component" value="Unassembled WGS sequence"/>
</dbReference>
<keyword evidence="2" id="KW-1185">Reference proteome</keyword>
<accession>A0A5B7E2C1</accession>